<feature type="compositionally biased region" description="Low complexity" evidence="1">
    <location>
        <begin position="288"/>
        <end position="298"/>
    </location>
</feature>
<feature type="compositionally biased region" description="Basic and acidic residues" evidence="1">
    <location>
        <begin position="152"/>
        <end position="209"/>
    </location>
</feature>
<name>A0ABQ8KCQ8_9APHY</name>
<organism evidence="2 3">
    <name type="scientific">Rhodofomes roseus</name>
    <dbReference type="NCBI Taxonomy" id="34475"/>
    <lineage>
        <taxon>Eukaryota</taxon>
        <taxon>Fungi</taxon>
        <taxon>Dikarya</taxon>
        <taxon>Basidiomycota</taxon>
        <taxon>Agaricomycotina</taxon>
        <taxon>Agaricomycetes</taxon>
        <taxon>Polyporales</taxon>
        <taxon>Rhodofomes</taxon>
    </lineage>
</organism>
<feature type="compositionally biased region" description="Low complexity" evidence="1">
    <location>
        <begin position="329"/>
        <end position="354"/>
    </location>
</feature>
<dbReference type="GeneID" id="72001470"/>
<feature type="compositionally biased region" description="Polar residues" evidence="1">
    <location>
        <begin position="227"/>
        <end position="243"/>
    </location>
</feature>
<feature type="compositionally biased region" description="Low complexity" evidence="1">
    <location>
        <begin position="586"/>
        <end position="601"/>
    </location>
</feature>
<sequence length="854" mass="92490">MSWANPQQQQFQVWTAPTGWVGSWPPTAPAGYSGPPPIPAGVNPQAWTSGRWQFNPMFRGPVPGAQPGVPAWAPHPSWGSQAASAYVAANNFNPYKRQPNPGDRDYWSTKLLDNPLGLENMDIRDTTPKKKTRENGVVHTPWVWVPTELCESPEHQDTTDLPNGRDGRDGREGREGREGVDGRQGRDTSRMQDDRPPTREPSRSRHERSTSTADAPSRYPQDRYSATYGSSTSARDTIPGQTRAQDRPEPRQRYDSTTARSPRDPSRSRTEGPAAEPNVVPPPPPNMPNGYSSYSSYSQQHQRQRSHDVSPRPPDTRPVEPRSSPKPPTSSASAAAAAATAASSGRPAGGPSATEAFSSRRELHPTFSPSIVRTPGHYSATSTPVPTRRSTTDESHTTSAHTRRSSGEPSAPSAANTPSRRLSGDDAHYASTPTSRRSTQEDPARLSSRAPVSPNNQQHGPIYAPASASTTTSNAPSRSNSLSKRRSSAPTPSSGSPPSAAAPLPYLASFSEEPEGLLSPLVSVPRNIGGASPSGGRELGRSSTYPSLSASTTFESIPEERALSQPRTPKPVDRARYSDPEATPYANARSPPRSSHASPESGPQRISRSVTYPVLDERQSAHAHAQMSASYTSSRSPPSQPTRSPNAAATTTRSPTARPRSPTQPSHSHSRSQSVSREHSRSRGPSPSRSSRATQNPLPRPPMPSNYPALSSASAYSSASATQPAATTYQSNSQPSSTSTYPSSGRTTRTVRKGFWNKRGDHLVYDQNRWCMVYAPRNSANPPELANYPLPVDGFMDHHGQKVKYDPNVPELPESLPLHGEPPKRPYKEVCVSLRLARCTWAHGLPQFVQYVTV</sequence>
<protein>
    <submittedName>
        <fullName evidence="2">Uncharacterized protein</fullName>
    </submittedName>
</protein>
<feature type="region of interest" description="Disordered" evidence="1">
    <location>
        <begin position="149"/>
        <end position="507"/>
    </location>
</feature>
<evidence type="ECO:0000313" key="3">
    <source>
        <dbReference type="Proteomes" id="UP000814176"/>
    </source>
</evidence>
<feature type="compositionally biased region" description="Basic and acidic residues" evidence="1">
    <location>
        <begin position="261"/>
        <end position="270"/>
    </location>
</feature>
<feature type="compositionally biased region" description="Low complexity" evidence="1">
    <location>
        <begin position="622"/>
        <end position="675"/>
    </location>
</feature>
<accession>A0ABQ8KCQ8</accession>
<feature type="compositionally biased region" description="Low complexity" evidence="1">
    <location>
        <begin position="683"/>
        <end position="692"/>
    </location>
</feature>
<reference evidence="2 3" key="1">
    <citation type="journal article" date="2021" name="Environ. Microbiol.">
        <title>Gene family expansions and transcriptome signatures uncover fungal adaptations to wood decay.</title>
        <authorList>
            <person name="Hage H."/>
            <person name="Miyauchi S."/>
            <person name="Viragh M."/>
            <person name="Drula E."/>
            <person name="Min B."/>
            <person name="Chaduli D."/>
            <person name="Navarro D."/>
            <person name="Favel A."/>
            <person name="Norest M."/>
            <person name="Lesage-Meessen L."/>
            <person name="Balint B."/>
            <person name="Merenyi Z."/>
            <person name="de Eugenio L."/>
            <person name="Morin E."/>
            <person name="Martinez A.T."/>
            <person name="Baldrian P."/>
            <person name="Stursova M."/>
            <person name="Martinez M.J."/>
            <person name="Novotny C."/>
            <person name="Magnuson J.K."/>
            <person name="Spatafora J.W."/>
            <person name="Maurice S."/>
            <person name="Pangilinan J."/>
            <person name="Andreopoulos W."/>
            <person name="LaButti K."/>
            <person name="Hundley H."/>
            <person name="Na H."/>
            <person name="Kuo A."/>
            <person name="Barry K."/>
            <person name="Lipzen A."/>
            <person name="Henrissat B."/>
            <person name="Riley R."/>
            <person name="Ahrendt S."/>
            <person name="Nagy L.G."/>
            <person name="Grigoriev I.V."/>
            <person name="Martin F."/>
            <person name="Rosso M.N."/>
        </authorList>
    </citation>
    <scope>NUCLEOTIDE SEQUENCE [LARGE SCALE GENOMIC DNA]</scope>
    <source>
        <strain evidence="2 3">CIRM-BRFM 1785</strain>
    </source>
</reference>
<feature type="compositionally biased region" description="Polar residues" evidence="1">
    <location>
        <begin position="541"/>
        <end position="555"/>
    </location>
</feature>
<feature type="region of interest" description="Disordered" evidence="1">
    <location>
        <begin position="520"/>
        <end position="748"/>
    </location>
</feature>
<feature type="compositionally biased region" description="Low complexity" evidence="1">
    <location>
        <begin position="706"/>
        <end position="748"/>
    </location>
</feature>
<dbReference type="EMBL" id="JADCUA010000013">
    <property type="protein sequence ID" value="KAH9835147.1"/>
    <property type="molecule type" value="Genomic_DNA"/>
</dbReference>
<feature type="compositionally biased region" description="Basic and acidic residues" evidence="1">
    <location>
        <begin position="244"/>
        <end position="254"/>
    </location>
</feature>
<keyword evidence="3" id="KW-1185">Reference proteome</keyword>
<comment type="caution">
    <text evidence="2">The sequence shown here is derived from an EMBL/GenBank/DDBJ whole genome shotgun (WGS) entry which is preliminary data.</text>
</comment>
<dbReference type="Proteomes" id="UP000814176">
    <property type="component" value="Unassembled WGS sequence"/>
</dbReference>
<proteinExistence type="predicted"/>
<feature type="compositionally biased region" description="Low complexity" evidence="1">
    <location>
        <begin position="464"/>
        <end position="507"/>
    </location>
</feature>
<evidence type="ECO:0000313" key="2">
    <source>
        <dbReference type="EMBL" id="KAH9835147.1"/>
    </source>
</evidence>
<gene>
    <name evidence="2" type="ORF">C8Q71DRAFT_710393</name>
</gene>
<feature type="compositionally biased region" description="Basic and acidic residues" evidence="1">
    <location>
        <begin position="570"/>
        <end position="579"/>
    </location>
</feature>
<feature type="compositionally biased region" description="Basic and acidic residues" evidence="1">
    <location>
        <begin position="305"/>
        <end position="320"/>
    </location>
</feature>
<dbReference type="RefSeq" id="XP_047777580.1">
    <property type="nucleotide sequence ID" value="XM_047920738.1"/>
</dbReference>
<evidence type="ECO:0000256" key="1">
    <source>
        <dbReference type="SAM" id="MobiDB-lite"/>
    </source>
</evidence>